<dbReference type="InterPro" id="IPR045222">
    <property type="entry name" value="Rpb4-like"/>
</dbReference>
<keyword evidence="2" id="KW-0539">Nucleus</keyword>
<evidence type="ECO:0000256" key="3">
    <source>
        <dbReference type="ARBA" id="ARBA00025724"/>
    </source>
</evidence>
<dbReference type="InterPro" id="IPR038324">
    <property type="entry name" value="Rpb4/RPC9_sf"/>
</dbReference>
<sequence length="138" mass="15860">MTDPLIKRSGIQEEEDLTTLKFPRDLKDAKFLLNSEVAILLEHRKGISESEGTEFPQTFHKTLAYAEKFSRYKNKTSIKQVRTALSKQNLEEFEIASLANLCPEISDEAKSLIPSLKRMEDDELQAILDELSNLRKFN</sequence>
<dbReference type="PANTHER" id="PTHR21297">
    <property type="entry name" value="DNA-DIRECTED RNA POLYMERASE II"/>
    <property type="match status" value="1"/>
</dbReference>
<evidence type="ECO:0000313" key="6">
    <source>
        <dbReference type="Proteomes" id="UP001344447"/>
    </source>
</evidence>
<dbReference type="SUPFAM" id="SSF47819">
    <property type="entry name" value="HRDC-like"/>
    <property type="match status" value="1"/>
</dbReference>
<accession>A0AAN7UC50</accession>
<dbReference type="InterPro" id="IPR005574">
    <property type="entry name" value="Rpb4/RPC9"/>
</dbReference>
<dbReference type="AlphaFoldDB" id="A0AAN7UC50"/>
<gene>
    <name evidence="5" type="ORF">RB653_006523</name>
</gene>
<keyword evidence="6" id="KW-1185">Reference proteome</keyword>
<comment type="similarity">
    <text evidence="3">Belongs to the eukaryotic RPB4 RNA polymerase subunit family.</text>
</comment>
<organism evidence="5 6">
    <name type="scientific">Dictyostelium firmibasis</name>
    <dbReference type="NCBI Taxonomy" id="79012"/>
    <lineage>
        <taxon>Eukaryota</taxon>
        <taxon>Amoebozoa</taxon>
        <taxon>Evosea</taxon>
        <taxon>Eumycetozoa</taxon>
        <taxon>Dictyostelia</taxon>
        <taxon>Dictyosteliales</taxon>
        <taxon>Dictyosteliaceae</taxon>
        <taxon>Dictyostelium</taxon>
    </lineage>
</organism>
<dbReference type="Gene3D" id="1.20.1250.40">
    <property type="match status" value="1"/>
</dbReference>
<dbReference type="SMART" id="SM00657">
    <property type="entry name" value="RPOL4c"/>
    <property type="match status" value="1"/>
</dbReference>
<dbReference type="InterPro" id="IPR010997">
    <property type="entry name" value="HRDC-like_sf"/>
</dbReference>
<comment type="subcellular location">
    <subcellularLocation>
        <location evidence="1">Nucleus</location>
    </subcellularLocation>
</comment>
<dbReference type="GO" id="GO:0005634">
    <property type="term" value="C:nucleus"/>
    <property type="evidence" value="ECO:0007669"/>
    <property type="project" value="UniProtKB-SubCell"/>
</dbReference>
<dbReference type="GO" id="GO:0030880">
    <property type="term" value="C:RNA polymerase complex"/>
    <property type="evidence" value="ECO:0007669"/>
    <property type="project" value="InterPro"/>
</dbReference>
<dbReference type="InterPro" id="IPR006590">
    <property type="entry name" value="RNA_pol_Rpb4/RPC9_core"/>
</dbReference>
<protein>
    <recommendedName>
        <fullName evidence="4">RNA polymerase Rpb4/RPC9 core domain-containing protein</fullName>
    </recommendedName>
</protein>
<evidence type="ECO:0000313" key="5">
    <source>
        <dbReference type="EMBL" id="KAK5584905.1"/>
    </source>
</evidence>
<proteinExistence type="inferred from homology"/>
<evidence type="ECO:0000256" key="1">
    <source>
        <dbReference type="ARBA" id="ARBA00004123"/>
    </source>
</evidence>
<dbReference type="Pfam" id="PF03874">
    <property type="entry name" value="RNA_pol_Rpb4"/>
    <property type="match status" value="1"/>
</dbReference>
<feature type="domain" description="RNA polymerase Rpb4/RPC9 core" evidence="4">
    <location>
        <begin position="24"/>
        <end position="138"/>
    </location>
</feature>
<reference evidence="5 6" key="1">
    <citation type="submission" date="2023-11" db="EMBL/GenBank/DDBJ databases">
        <title>Dfirmibasis_genome.</title>
        <authorList>
            <person name="Edelbroek B."/>
            <person name="Kjellin J."/>
            <person name="Jerlstrom-Hultqvist J."/>
            <person name="Soderbom F."/>
        </authorList>
    </citation>
    <scope>NUCLEOTIDE SEQUENCE [LARGE SCALE GENOMIC DNA]</scope>
    <source>
        <strain evidence="5 6">TNS-C-14</strain>
    </source>
</reference>
<comment type="caution">
    <text evidence="5">The sequence shown here is derived from an EMBL/GenBank/DDBJ whole genome shotgun (WGS) entry which is preliminary data.</text>
</comment>
<evidence type="ECO:0000259" key="4">
    <source>
        <dbReference type="SMART" id="SM00657"/>
    </source>
</evidence>
<dbReference type="EMBL" id="JAVFKY010000001">
    <property type="protein sequence ID" value="KAK5584905.1"/>
    <property type="molecule type" value="Genomic_DNA"/>
</dbReference>
<name>A0AAN7UC50_9MYCE</name>
<evidence type="ECO:0000256" key="2">
    <source>
        <dbReference type="ARBA" id="ARBA00023242"/>
    </source>
</evidence>
<dbReference type="Proteomes" id="UP001344447">
    <property type="component" value="Unassembled WGS sequence"/>
</dbReference>
<dbReference type="GO" id="GO:0000166">
    <property type="term" value="F:nucleotide binding"/>
    <property type="evidence" value="ECO:0007669"/>
    <property type="project" value="InterPro"/>
</dbReference>
<dbReference type="GO" id="GO:0006352">
    <property type="term" value="P:DNA-templated transcription initiation"/>
    <property type="evidence" value="ECO:0007669"/>
    <property type="project" value="InterPro"/>
</dbReference>
<dbReference type="FunFam" id="1.20.1250.40:FF:000010">
    <property type="entry name" value="RNA Polymerase II (B) subunit"/>
    <property type="match status" value="1"/>
</dbReference>